<dbReference type="Pfam" id="PF00583">
    <property type="entry name" value="Acetyltransf_1"/>
    <property type="match status" value="1"/>
</dbReference>
<dbReference type="STRING" id="60547.GCA_000751215_02741"/>
<organism evidence="2 3">
    <name type="scientific">Caballeronia glathei</name>
    <dbReference type="NCBI Taxonomy" id="60547"/>
    <lineage>
        <taxon>Bacteria</taxon>
        <taxon>Pseudomonadati</taxon>
        <taxon>Pseudomonadota</taxon>
        <taxon>Betaproteobacteria</taxon>
        <taxon>Burkholderiales</taxon>
        <taxon>Burkholderiaceae</taxon>
        <taxon>Caballeronia</taxon>
    </lineage>
</organism>
<dbReference type="Proteomes" id="UP000027466">
    <property type="component" value="Unassembled WGS sequence"/>
</dbReference>
<sequence>MKPLVIRREEAGDVAAIRALTADAFRGAAHSDGTEHRVIDALRASGELPVSLVAELDGEVAGHVAFSPVSIPDGTAWWYGLGPLAVLPLRQSAGIGSALVRRGLDELRSLGAAGCVVLGDPAFYTRFGFAHDAALTFDGAPAEYFLALNFERVDGARPRGRVSYSRAFFVAKPGG</sequence>
<keyword evidence="3" id="KW-1185">Reference proteome</keyword>
<dbReference type="SUPFAM" id="SSF55729">
    <property type="entry name" value="Acyl-CoA N-acyltransferases (Nat)"/>
    <property type="match status" value="1"/>
</dbReference>
<dbReference type="PROSITE" id="PS51186">
    <property type="entry name" value="GNAT"/>
    <property type="match status" value="1"/>
</dbReference>
<comment type="caution">
    <text evidence="2">The sequence shown here is derived from an EMBL/GenBank/DDBJ whole genome shotgun (WGS) entry which is preliminary data.</text>
</comment>
<dbReference type="EMBL" id="JFHC01000025">
    <property type="protein sequence ID" value="KDR41672.1"/>
    <property type="molecule type" value="Genomic_DNA"/>
</dbReference>
<dbReference type="AlphaFoldDB" id="A0A069PMN0"/>
<reference evidence="2 3" key="1">
    <citation type="submission" date="2014-03" db="EMBL/GenBank/DDBJ databases">
        <title>Draft Genome Sequences of Four Burkholderia Strains.</title>
        <authorList>
            <person name="Liu X.Y."/>
            <person name="Li C.X."/>
            <person name="Xu J.H."/>
        </authorList>
    </citation>
    <scope>NUCLEOTIDE SEQUENCE [LARGE SCALE GENOMIC DNA]</scope>
    <source>
        <strain evidence="2 3">DSM 50014</strain>
    </source>
</reference>
<accession>A0A069PMN0</accession>
<protein>
    <submittedName>
        <fullName evidence="2">GCN5 family acetyltransferase</fullName>
    </submittedName>
</protein>
<proteinExistence type="predicted"/>
<keyword evidence="2" id="KW-0808">Transferase</keyword>
<gene>
    <name evidence="2" type="ORF">BG61_16305</name>
</gene>
<evidence type="ECO:0000259" key="1">
    <source>
        <dbReference type="PROSITE" id="PS51186"/>
    </source>
</evidence>
<dbReference type="InterPro" id="IPR016181">
    <property type="entry name" value="Acyl_CoA_acyltransferase"/>
</dbReference>
<dbReference type="InterPro" id="IPR000182">
    <property type="entry name" value="GNAT_dom"/>
</dbReference>
<dbReference type="GO" id="GO:0016747">
    <property type="term" value="F:acyltransferase activity, transferring groups other than amino-acyl groups"/>
    <property type="evidence" value="ECO:0007669"/>
    <property type="project" value="InterPro"/>
</dbReference>
<name>A0A069PMN0_9BURK</name>
<evidence type="ECO:0000313" key="2">
    <source>
        <dbReference type="EMBL" id="KDR41672.1"/>
    </source>
</evidence>
<dbReference type="CDD" id="cd04301">
    <property type="entry name" value="NAT_SF"/>
    <property type="match status" value="1"/>
</dbReference>
<evidence type="ECO:0000313" key="3">
    <source>
        <dbReference type="Proteomes" id="UP000027466"/>
    </source>
</evidence>
<feature type="domain" description="N-acetyltransferase" evidence="1">
    <location>
        <begin position="4"/>
        <end position="151"/>
    </location>
</feature>
<dbReference type="RefSeq" id="WP_035931065.1">
    <property type="nucleotide sequence ID" value="NZ_CADFFX010000016.1"/>
</dbReference>
<dbReference type="Gene3D" id="3.40.630.30">
    <property type="match status" value="1"/>
</dbReference>